<reference evidence="2" key="3">
    <citation type="submission" date="2022-05" db="EMBL/GenBank/DDBJ databases">
        <authorList>
            <person name="Kunte H.-J."/>
        </authorList>
    </citation>
    <scope>NUCLEOTIDE SEQUENCE</scope>
    <source>
        <strain evidence="2">G5</strain>
    </source>
</reference>
<dbReference type="AlphaFoldDB" id="A0AAE9L2Y3"/>
<keyword evidence="3" id="KW-1185">Reference proteome</keyword>
<name>A0AAE9L2Y3_9BURK</name>
<proteinExistence type="predicted"/>
<organism evidence="2 4">
    <name type="scientific">Cupriavidus campinensis</name>
    <dbReference type="NCBI Taxonomy" id="151783"/>
    <lineage>
        <taxon>Bacteria</taxon>
        <taxon>Pseudomonadati</taxon>
        <taxon>Pseudomonadota</taxon>
        <taxon>Betaproteobacteria</taxon>
        <taxon>Burkholderiales</taxon>
        <taxon>Burkholderiaceae</taxon>
        <taxon>Cupriavidus</taxon>
    </lineage>
</organism>
<reference evidence="2" key="2">
    <citation type="journal article" date="2022" name="Microbiol. Resour. Announc.">
        <title>Genome Sequence of Cupriavidus campinensis Strain G5, a Member of a Bacterial Consortium Capable of Polyethylene Degradation.</title>
        <authorList>
            <person name="Schneider B."/>
            <person name="Pfeiffer F."/>
            <person name="Dyall-Smith M."/>
            <person name="Kunte H.J."/>
        </authorList>
    </citation>
    <scope>NUCLEOTIDE SEQUENCE</scope>
    <source>
        <strain evidence="2">G5</strain>
    </source>
</reference>
<evidence type="ECO:0000313" key="3">
    <source>
        <dbReference type="Proteomes" id="UP000318943"/>
    </source>
</evidence>
<evidence type="ECO:0000313" key="2">
    <source>
        <dbReference type="EMBL" id="URF05021.1"/>
    </source>
</evidence>
<dbReference type="RefSeq" id="WP_144201689.1">
    <property type="nucleotide sequence ID" value="NZ_CAJPVH010000003.1"/>
</dbReference>
<protein>
    <submittedName>
        <fullName evidence="2">Uncharacterized protein</fullName>
    </submittedName>
</protein>
<evidence type="ECO:0000313" key="1">
    <source>
        <dbReference type="EMBL" id="TSP10265.1"/>
    </source>
</evidence>
<dbReference type="EMBL" id="CP097330">
    <property type="protein sequence ID" value="URF05021.1"/>
    <property type="molecule type" value="Genomic_DNA"/>
</dbReference>
<dbReference type="Proteomes" id="UP001056132">
    <property type="component" value="Chromosome 1"/>
</dbReference>
<sequence>MPEYEGFKIVYEVINLPKGKWGILIEVIRRVDGEILMARHNPFPSHPFDTKLEALEHVNRYVASTLDDLDDAHTVRRIA</sequence>
<reference evidence="1 3" key="1">
    <citation type="submission" date="2019-05" db="EMBL/GenBank/DDBJ databases">
        <title>Whole genome sequence analysis of Cupriavidus campinensis S14E4C strain.</title>
        <authorList>
            <person name="Abbaszade G."/>
            <person name="Szabo A."/>
            <person name="Toumi M."/>
            <person name="Toth E."/>
        </authorList>
    </citation>
    <scope>NUCLEOTIDE SEQUENCE [LARGE SCALE GENOMIC DNA]</scope>
    <source>
        <strain evidence="1 3">S14E4C</strain>
    </source>
</reference>
<dbReference type="Proteomes" id="UP000318943">
    <property type="component" value="Unassembled WGS sequence"/>
</dbReference>
<dbReference type="KEGG" id="ccam:M5D45_04065"/>
<accession>A0AAE9L2Y3</accession>
<gene>
    <name evidence="1" type="ORF">FGG12_23920</name>
    <name evidence="2" type="ORF">M5D45_04065</name>
</gene>
<evidence type="ECO:0000313" key="4">
    <source>
        <dbReference type="Proteomes" id="UP001056132"/>
    </source>
</evidence>
<dbReference type="EMBL" id="VCIZ01000017">
    <property type="protein sequence ID" value="TSP10265.1"/>
    <property type="molecule type" value="Genomic_DNA"/>
</dbReference>